<proteinExistence type="inferred from homology"/>
<dbReference type="PANTHER" id="PTHR10628:SF30">
    <property type="entry name" value="EXO-ALPHA-SIALIDASE"/>
    <property type="match status" value="1"/>
</dbReference>
<evidence type="ECO:0000256" key="1">
    <source>
        <dbReference type="ARBA" id="ARBA00000427"/>
    </source>
</evidence>
<sequence>MILRKKLAASIILLFCLTMVGAFVACKSETPQPVVKPGDNKGEDDDDDSEDTFNYIFKENTGGFQVYRIPAIVKTNSGKLLVFAEARKLRSNGDTGDIDMVLKISEDNGKTWGSMITIWDDGTNTCGNPVPIVDKVTGKIHLLMTWNHGNDDWGDLTTGQGEDTRRAYYTSSDDDGMTWSAPVEITSSVKAPEWDWYGTGPVHGIQITKGTYKGRLVAPNYYTVRVDGQRKDYSHAIYSDDNGLTWKPGARTTADKVGECTVAELSDGRLIMNHRVSSGNVRKYCISDDGGETWGEMKTDYSLVDAICQGSLFSDLFDNKHHLFFANAASVERKNMTVKLSTDGGSSWAKKAQVHAGPSAYSDMTGTKDGNLALVYEGGTGRPYEGIAFKLLVLSDFK</sequence>
<dbReference type="Pfam" id="PF13088">
    <property type="entry name" value="BNR_2"/>
    <property type="match status" value="1"/>
</dbReference>
<evidence type="ECO:0000313" key="7">
    <source>
        <dbReference type="Proteomes" id="UP000606494"/>
    </source>
</evidence>
<evidence type="ECO:0000256" key="2">
    <source>
        <dbReference type="ARBA" id="ARBA00009348"/>
    </source>
</evidence>
<dbReference type="EC" id="3.2.1.18" evidence="3"/>
<protein>
    <recommendedName>
        <fullName evidence="3">exo-alpha-sialidase</fullName>
        <ecNumber evidence="3">3.2.1.18</ecNumber>
    </recommendedName>
</protein>
<evidence type="ECO:0000313" key="6">
    <source>
        <dbReference type="EMBL" id="MBD1427450.1"/>
    </source>
</evidence>
<dbReference type="CDD" id="cd15482">
    <property type="entry name" value="Sialidase_non-viral"/>
    <property type="match status" value="1"/>
</dbReference>
<dbReference type="SUPFAM" id="SSF50939">
    <property type="entry name" value="Sialidases"/>
    <property type="match status" value="1"/>
</dbReference>
<keyword evidence="7" id="KW-1185">Reference proteome</keyword>
<dbReference type="PROSITE" id="PS51257">
    <property type="entry name" value="PROKAR_LIPOPROTEIN"/>
    <property type="match status" value="1"/>
</dbReference>
<dbReference type="EMBL" id="JACNYK010000006">
    <property type="protein sequence ID" value="MBD1427450.1"/>
    <property type="molecule type" value="Genomic_DNA"/>
</dbReference>
<dbReference type="Gene3D" id="2.120.10.10">
    <property type="match status" value="1"/>
</dbReference>
<name>A0ABR7Y822_9SPHI</name>
<dbReference type="PANTHER" id="PTHR10628">
    <property type="entry name" value="SIALIDASE"/>
    <property type="match status" value="1"/>
</dbReference>
<dbReference type="InterPro" id="IPR036278">
    <property type="entry name" value="Sialidase_sf"/>
</dbReference>
<feature type="signal peptide" evidence="4">
    <location>
        <begin position="1"/>
        <end position="24"/>
    </location>
</feature>
<evidence type="ECO:0000259" key="5">
    <source>
        <dbReference type="Pfam" id="PF13088"/>
    </source>
</evidence>
<comment type="caution">
    <text evidence="6">The sequence shown here is derived from an EMBL/GenBank/DDBJ whole genome shotgun (WGS) entry which is preliminary data.</text>
</comment>
<feature type="chain" id="PRO_5045126868" description="exo-alpha-sialidase" evidence="4">
    <location>
        <begin position="25"/>
        <end position="398"/>
    </location>
</feature>
<feature type="domain" description="Sialidase" evidence="5">
    <location>
        <begin position="78"/>
        <end position="372"/>
    </location>
</feature>
<dbReference type="Proteomes" id="UP000606494">
    <property type="component" value="Unassembled WGS sequence"/>
</dbReference>
<dbReference type="InterPro" id="IPR026856">
    <property type="entry name" value="Sialidase_fam"/>
</dbReference>
<dbReference type="RefSeq" id="WP_190310600.1">
    <property type="nucleotide sequence ID" value="NZ_JACNYK010000006.1"/>
</dbReference>
<keyword evidence="4" id="KW-0732">Signal</keyword>
<evidence type="ECO:0000256" key="4">
    <source>
        <dbReference type="SAM" id="SignalP"/>
    </source>
</evidence>
<gene>
    <name evidence="6" type="ORF">H8B17_17875</name>
</gene>
<accession>A0ABR7Y822</accession>
<reference evidence="6 7" key="1">
    <citation type="submission" date="2020-08" db="EMBL/GenBank/DDBJ databases">
        <title>Sphingobacterium sp. DN00404 isolated from aquaculture water.</title>
        <authorList>
            <person name="Zhang M."/>
        </authorList>
    </citation>
    <scope>NUCLEOTIDE SEQUENCE [LARGE SCALE GENOMIC DNA]</scope>
    <source>
        <strain evidence="6 7">KCTC 32294</strain>
    </source>
</reference>
<comment type="similarity">
    <text evidence="2">Belongs to the glycosyl hydrolase 33 family.</text>
</comment>
<organism evidence="6 7">
    <name type="scientific">Sphingobacterium arenae</name>
    <dbReference type="NCBI Taxonomy" id="1280598"/>
    <lineage>
        <taxon>Bacteria</taxon>
        <taxon>Pseudomonadati</taxon>
        <taxon>Bacteroidota</taxon>
        <taxon>Sphingobacteriia</taxon>
        <taxon>Sphingobacteriales</taxon>
        <taxon>Sphingobacteriaceae</taxon>
        <taxon>Sphingobacterium</taxon>
    </lineage>
</organism>
<evidence type="ECO:0000256" key="3">
    <source>
        <dbReference type="ARBA" id="ARBA00012733"/>
    </source>
</evidence>
<dbReference type="InterPro" id="IPR011040">
    <property type="entry name" value="Sialidase"/>
</dbReference>
<comment type="catalytic activity">
    <reaction evidence="1">
        <text>Hydrolysis of alpha-(2-&gt;3)-, alpha-(2-&gt;6)-, alpha-(2-&gt;8)- glycosidic linkages of terminal sialic acid residues in oligosaccharides, glycoproteins, glycolipids, colominic acid and synthetic substrates.</text>
        <dbReference type="EC" id="3.2.1.18"/>
    </reaction>
</comment>